<evidence type="ECO:0000313" key="3">
    <source>
        <dbReference type="Proteomes" id="UP000579812"/>
    </source>
</evidence>
<reference evidence="2 3" key="1">
    <citation type="submission" date="2020-04" db="EMBL/GenBank/DDBJ databases">
        <title>Chromosome-level genome assembly of a cyprinid fish Onychostoma macrolepis by integration of Nanopore Sequencing, Bionano and Hi-C technology.</title>
        <authorList>
            <person name="Wang D."/>
        </authorList>
    </citation>
    <scope>NUCLEOTIDE SEQUENCE [LARGE SCALE GENOMIC DNA]</scope>
    <source>
        <strain evidence="2">SWU-2019</strain>
        <tissue evidence="2">Muscle</tissue>
    </source>
</reference>
<organism evidence="2 3">
    <name type="scientific">Onychostoma macrolepis</name>
    <dbReference type="NCBI Taxonomy" id="369639"/>
    <lineage>
        <taxon>Eukaryota</taxon>
        <taxon>Metazoa</taxon>
        <taxon>Chordata</taxon>
        <taxon>Craniata</taxon>
        <taxon>Vertebrata</taxon>
        <taxon>Euteleostomi</taxon>
        <taxon>Actinopterygii</taxon>
        <taxon>Neopterygii</taxon>
        <taxon>Teleostei</taxon>
        <taxon>Ostariophysi</taxon>
        <taxon>Cypriniformes</taxon>
        <taxon>Cyprinidae</taxon>
        <taxon>Acrossocheilinae</taxon>
        <taxon>Onychostoma</taxon>
    </lineage>
</organism>
<gene>
    <name evidence="2" type="ORF">G5714_001166</name>
</gene>
<dbReference type="EMBL" id="JAAMOB010000001">
    <property type="protein sequence ID" value="KAF4119115.1"/>
    <property type="molecule type" value="Genomic_DNA"/>
</dbReference>
<sequence>MEAGRPSSCIIQQMHQDSNKIRHLHRRKLWEEKRKLLQAIKLYNEQVPDEEHIAEEKVEGGDSGAGSIIWPWKVHSSEKACRCGGGVPSHMLKLQPGLGPNAASLLEDGPEEILEDHEEFDYESSDDSDFEAVEMSGS</sequence>
<feature type="compositionally biased region" description="Acidic residues" evidence="1">
    <location>
        <begin position="118"/>
        <end position="132"/>
    </location>
</feature>
<feature type="region of interest" description="Disordered" evidence="1">
    <location>
        <begin position="118"/>
        <end position="138"/>
    </location>
</feature>
<protein>
    <submittedName>
        <fullName evidence="2">Uncharacterized protein</fullName>
    </submittedName>
</protein>
<proteinExistence type="predicted"/>
<dbReference type="Proteomes" id="UP000579812">
    <property type="component" value="Unassembled WGS sequence"/>
</dbReference>
<comment type="caution">
    <text evidence="2">The sequence shown here is derived from an EMBL/GenBank/DDBJ whole genome shotgun (WGS) entry which is preliminary data.</text>
</comment>
<name>A0A7J6DJE1_9TELE</name>
<keyword evidence="3" id="KW-1185">Reference proteome</keyword>
<evidence type="ECO:0000256" key="1">
    <source>
        <dbReference type="SAM" id="MobiDB-lite"/>
    </source>
</evidence>
<evidence type="ECO:0000313" key="2">
    <source>
        <dbReference type="EMBL" id="KAF4119115.1"/>
    </source>
</evidence>
<dbReference type="AlphaFoldDB" id="A0A7J6DJE1"/>
<accession>A0A7J6DJE1</accession>